<dbReference type="EMBL" id="AP031322">
    <property type="protein sequence ID" value="BFH72827.1"/>
    <property type="molecule type" value="Genomic_DNA"/>
</dbReference>
<gene>
    <name evidence="3" type="ORF">SJAV_07710</name>
</gene>
<feature type="coiled-coil region" evidence="2">
    <location>
        <begin position="23"/>
        <end position="50"/>
    </location>
</feature>
<name>A0AAT9GPR7_9CREN</name>
<evidence type="ECO:0000256" key="2">
    <source>
        <dbReference type="SAM" id="Coils"/>
    </source>
</evidence>
<protein>
    <submittedName>
        <fullName evidence="3">Type II toxin-antitoxin system CcdA family antitoxin</fullName>
    </submittedName>
</protein>
<sequence length="75" mass="8971">MSWVTISTKVRRDLWEKAKKYNINISEVLRRALEEEIKEKEKEEARKSALIISKELNLSSQEIVKIIREIRDEKT</sequence>
<keyword evidence="1" id="KW-1277">Toxin-antitoxin system</keyword>
<evidence type="ECO:0000256" key="1">
    <source>
        <dbReference type="ARBA" id="ARBA00022649"/>
    </source>
</evidence>
<dbReference type="AlphaFoldDB" id="A0AAT9GPR7"/>
<proteinExistence type="predicted"/>
<dbReference type="Pfam" id="PF07362">
    <property type="entry name" value="CcdA"/>
    <property type="match status" value="1"/>
</dbReference>
<reference evidence="3" key="1">
    <citation type="submission" date="2024-03" db="EMBL/GenBank/DDBJ databases">
        <title>Complete genome sequence of Sulfurisphaera javensis strain KD-1.</title>
        <authorList>
            <person name="Sakai H."/>
            <person name="Nur N."/>
            <person name="Suwanto A."/>
            <person name="Kurosawa N."/>
        </authorList>
    </citation>
    <scope>NUCLEOTIDE SEQUENCE</scope>
    <source>
        <strain evidence="3">KD-1</strain>
    </source>
</reference>
<dbReference type="InterPro" id="IPR009956">
    <property type="entry name" value="Post-segregation_anti-tox_CcdA"/>
</dbReference>
<evidence type="ECO:0000313" key="3">
    <source>
        <dbReference type="EMBL" id="BFH72827.1"/>
    </source>
</evidence>
<accession>A0AAT9GPR7</accession>
<dbReference type="GeneID" id="92353703"/>
<keyword evidence="2" id="KW-0175">Coiled coil</keyword>
<dbReference type="RefSeq" id="WP_369611023.1">
    <property type="nucleotide sequence ID" value="NZ_AP031322.1"/>
</dbReference>
<organism evidence="3">
    <name type="scientific">Sulfurisphaera javensis</name>
    <dbReference type="NCBI Taxonomy" id="2049879"/>
    <lineage>
        <taxon>Archaea</taxon>
        <taxon>Thermoproteota</taxon>
        <taxon>Thermoprotei</taxon>
        <taxon>Sulfolobales</taxon>
        <taxon>Sulfolobaceae</taxon>
        <taxon>Sulfurisphaera</taxon>
    </lineage>
</organism>
<dbReference type="KEGG" id="sjv:SJAV_07710"/>